<protein>
    <submittedName>
        <fullName evidence="2">Nudix hydrolase 1</fullName>
    </submittedName>
</protein>
<reference evidence="2" key="1">
    <citation type="submission" date="2020-09" db="EMBL/GenBank/DDBJ databases">
        <title>Genome-Enabled Discovery of Anthraquinone Biosynthesis in Senna tora.</title>
        <authorList>
            <person name="Kang S.-H."/>
            <person name="Pandey R.P."/>
            <person name="Lee C.-M."/>
            <person name="Sim J.-S."/>
            <person name="Jeong J.-T."/>
            <person name="Choi B.-S."/>
            <person name="Jung M."/>
            <person name="Ginzburg D."/>
            <person name="Zhao K."/>
            <person name="Won S.Y."/>
            <person name="Oh T.-J."/>
            <person name="Yu Y."/>
            <person name="Kim N.-H."/>
            <person name="Lee O.R."/>
            <person name="Lee T.-H."/>
            <person name="Bashyal P."/>
            <person name="Kim T.-S."/>
            <person name="Lee W.-H."/>
            <person name="Kawkins C."/>
            <person name="Kim C.-K."/>
            <person name="Kim J.S."/>
            <person name="Ahn B.O."/>
            <person name="Rhee S.Y."/>
            <person name="Sohng J.K."/>
        </authorList>
    </citation>
    <scope>NUCLEOTIDE SEQUENCE</scope>
    <source>
        <tissue evidence="2">Leaf</tissue>
    </source>
</reference>
<dbReference type="OrthoDB" id="447842at2759"/>
<feature type="compositionally biased region" description="Low complexity" evidence="1">
    <location>
        <begin position="11"/>
        <end position="26"/>
    </location>
</feature>
<keyword evidence="3" id="KW-1185">Reference proteome</keyword>
<proteinExistence type="predicted"/>
<dbReference type="AlphaFoldDB" id="A0A834SIG1"/>
<comment type="caution">
    <text evidence="2">The sequence shown here is derived from an EMBL/GenBank/DDBJ whole genome shotgun (WGS) entry which is preliminary data.</text>
</comment>
<feature type="region of interest" description="Disordered" evidence="1">
    <location>
        <begin position="1"/>
        <end position="26"/>
    </location>
</feature>
<accession>A0A834SIG1</accession>
<evidence type="ECO:0000256" key="1">
    <source>
        <dbReference type="SAM" id="MobiDB-lite"/>
    </source>
</evidence>
<name>A0A834SIG1_9FABA</name>
<dbReference type="EMBL" id="JAAIUW010000013">
    <property type="protein sequence ID" value="KAF7804985.1"/>
    <property type="molecule type" value="Genomic_DNA"/>
</dbReference>
<evidence type="ECO:0000313" key="3">
    <source>
        <dbReference type="Proteomes" id="UP000634136"/>
    </source>
</evidence>
<dbReference type="Proteomes" id="UP000634136">
    <property type="component" value="Unassembled WGS sequence"/>
</dbReference>
<dbReference type="GO" id="GO:0016787">
    <property type="term" value="F:hydrolase activity"/>
    <property type="evidence" value="ECO:0007669"/>
    <property type="project" value="UniProtKB-KW"/>
</dbReference>
<keyword evidence="2" id="KW-0378">Hydrolase</keyword>
<sequence>MAAKEGRRTQSTSFSTSLLSSPPSTSTNRIFVLTVEEVSARGELQGMCNQGNEGGKRDGDKENRVLNDYKCVQGGTEALPLVRATLVDLEQVPQNLEPDKCDWYEWGNLPKPLLGQWREW</sequence>
<evidence type="ECO:0000313" key="2">
    <source>
        <dbReference type="EMBL" id="KAF7804985.1"/>
    </source>
</evidence>
<gene>
    <name evidence="2" type="ORF">G2W53_044096</name>
</gene>
<organism evidence="2 3">
    <name type="scientific">Senna tora</name>
    <dbReference type="NCBI Taxonomy" id="362788"/>
    <lineage>
        <taxon>Eukaryota</taxon>
        <taxon>Viridiplantae</taxon>
        <taxon>Streptophyta</taxon>
        <taxon>Embryophyta</taxon>
        <taxon>Tracheophyta</taxon>
        <taxon>Spermatophyta</taxon>
        <taxon>Magnoliopsida</taxon>
        <taxon>eudicotyledons</taxon>
        <taxon>Gunneridae</taxon>
        <taxon>Pentapetalae</taxon>
        <taxon>rosids</taxon>
        <taxon>fabids</taxon>
        <taxon>Fabales</taxon>
        <taxon>Fabaceae</taxon>
        <taxon>Caesalpinioideae</taxon>
        <taxon>Cassia clade</taxon>
        <taxon>Senna</taxon>
    </lineage>
</organism>